<keyword evidence="1" id="KW-0175">Coiled coil</keyword>
<accession>A2F135</accession>
<dbReference type="GO" id="GO:0005634">
    <property type="term" value="C:nucleus"/>
    <property type="evidence" value="ECO:0000318"/>
    <property type="project" value="GO_Central"/>
</dbReference>
<dbReference type="GO" id="GO:0003697">
    <property type="term" value="F:single-stranded DNA binding"/>
    <property type="evidence" value="ECO:0000318"/>
    <property type="project" value="GO_Central"/>
</dbReference>
<dbReference type="VEuPathDB" id="TrichDB:TVAGG3_0814890"/>
<dbReference type="GO" id="GO:0003684">
    <property type="term" value="F:damaged DNA binding"/>
    <property type="evidence" value="ECO:0000318"/>
    <property type="project" value="GO_Central"/>
</dbReference>
<dbReference type="AlphaFoldDB" id="A2F135"/>
<dbReference type="eggNOG" id="KOG1836">
    <property type="taxonomic scope" value="Eukaryota"/>
</dbReference>
<dbReference type="InParanoid" id="A2F135"/>
<dbReference type="VEuPathDB" id="TrichDB:TVAG_325000"/>
<dbReference type="OrthoDB" id="343070at2759"/>
<dbReference type="Proteomes" id="UP000001542">
    <property type="component" value="Unassembled WGS sequence"/>
</dbReference>
<dbReference type="GO" id="GO:0030915">
    <property type="term" value="C:Smc5-Smc6 complex"/>
    <property type="evidence" value="ECO:0000318"/>
    <property type="project" value="GO_Central"/>
</dbReference>
<dbReference type="GO" id="GO:0000724">
    <property type="term" value="P:double-strand break repair via homologous recombination"/>
    <property type="evidence" value="ECO:0000318"/>
    <property type="project" value="GO_Central"/>
</dbReference>
<reference evidence="3" key="1">
    <citation type="submission" date="2006-10" db="EMBL/GenBank/DDBJ databases">
        <authorList>
            <person name="Amadeo P."/>
            <person name="Zhao Q."/>
            <person name="Wortman J."/>
            <person name="Fraser-Liggett C."/>
            <person name="Carlton J."/>
        </authorList>
    </citation>
    <scope>NUCLEOTIDE SEQUENCE</scope>
    <source>
        <strain evidence="3">G3</strain>
    </source>
</reference>
<dbReference type="EMBL" id="DS113569">
    <property type="protein sequence ID" value="EAY01386.1"/>
    <property type="molecule type" value="Genomic_DNA"/>
</dbReference>
<gene>
    <name evidence="3" type="ORF">TVAG_325000</name>
</gene>
<dbReference type="RefSeq" id="XP_001330234.1">
    <property type="nucleotide sequence ID" value="XM_001330199.1"/>
</dbReference>
<dbReference type="PANTHER" id="PTHR23159">
    <property type="entry name" value="CENTROSOMAL PROTEIN 2"/>
    <property type="match status" value="1"/>
</dbReference>
<dbReference type="STRING" id="5722.A2F135"/>
<sequence>MSCSDDDSCFDYEECEDEALSQESFDCLRQENELLKAKFEKAIEISQKVKELQEQNTELQAQIKDGQREKEEIEHRLELANRTIKENEAQLAKQKRIGAEQVEEVTKQFNAKIAAMKKQSDDEINYLTEQLNQLLTDAENNEVKEKTEKARLGRLFRSVKRYFNEEIASIEDLMNQLNKEPQKQETTATVPPPQETKPVKEVDEAKLNKYKQALKDANSQISTLNQQLAEAQKVLKEQKRTSEMKINNLTSEIQDHQQKLKDTKEKSQAKIQNLEGRLANMKTEVSKARAVPPEIIDSGRNFSVSPINSQQNIVISPPAEPRKVSFKEPSTQKEQIIQSVDMLKDKNAQLTEELTSALESNRKKEQQINQLNSELSQIRVNHKNNEVELISLREVHAETVHELETLRETLHARQTAIEETQHQLDEKKDEDEKTRKRFECAKKKLNGYKSQNQKLQDDKEALEERVDEQRRQLNTVTDAKNQLEKKLKDTTQELAETQHKLKGMKVLTAEDLLPPHIWAMKGADDQLAGQINRIACNPALQVPSKLQAVYQAIADNYAQQVEVEEGKVNDLVEQMEKNRTIMNQFIVDASIILNGEAITYDDLIKNETTKKEFLNKLGQLREDVDQIKYENEKLTSFTKLYQECFGSSTELLVHATELKNKFTEKDNKIAKQRSCIHKLKAALKEHDETTEQVLLEKTDEIADLKAQRDELANKLNQIDSKYKSAKEDMNQLEVALMAEKTERENFENMMQENHSRMIGELDTNHNKQAQEHEVEKKQLLDEIENKKLKMNDLRSELERNKQQLRTMTQKYEQLKRQMTAEDEKYDQDKKQVQAEHEKEKEFMKTTFQNSLDELRKQCEKHREDVKLLSQKLNEEEIAKNELKQKLQAITKDKSKLKKQIKTLKDDNERQLKLTMIEARNKINASEAPMLKKIDEERSKSENAKKAIYAYINDNLGDYTGNDVVDDLSFRSGVQKVKTYLGKLTSSDDTVRKLVHAREGQETADAVAQMLI</sequence>
<feature type="region of interest" description="Disordered" evidence="2">
    <location>
        <begin position="179"/>
        <end position="198"/>
    </location>
</feature>
<reference evidence="3" key="2">
    <citation type="journal article" date="2007" name="Science">
        <title>Draft genome sequence of the sexually transmitted pathogen Trichomonas vaginalis.</title>
        <authorList>
            <person name="Carlton J.M."/>
            <person name="Hirt R.P."/>
            <person name="Silva J.C."/>
            <person name="Delcher A.L."/>
            <person name="Schatz M."/>
            <person name="Zhao Q."/>
            <person name="Wortman J.R."/>
            <person name="Bidwell S.L."/>
            <person name="Alsmark U.C.M."/>
            <person name="Besteiro S."/>
            <person name="Sicheritz-Ponten T."/>
            <person name="Noel C.J."/>
            <person name="Dacks J.B."/>
            <person name="Foster P.G."/>
            <person name="Simillion C."/>
            <person name="Van de Peer Y."/>
            <person name="Miranda-Saavedra D."/>
            <person name="Barton G.J."/>
            <person name="Westrop G.D."/>
            <person name="Mueller S."/>
            <person name="Dessi D."/>
            <person name="Fiori P.L."/>
            <person name="Ren Q."/>
            <person name="Paulsen I."/>
            <person name="Zhang H."/>
            <person name="Bastida-Corcuera F.D."/>
            <person name="Simoes-Barbosa A."/>
            <person name="Brown M.T."/>
            <person name="Hayes R.D."/>
            <person name="Mukherjee M."/>
            <person name="Okumura C.Y."/>
            <person name="Schneider R."/>
            <person name="Smith A.J."/>
            <person name="Vanacova S."/>
            <person name="Villalvazo M."/>
            <person name="Haas B.J."/>
            <person name="Pertea M."/>
            <person name="Feldblyum T.V."/>
            <person name="Utterback T.R."/>
            <person name="Shu C.L."/>
            <person name="Osoegawa K."/>
            <person name="de Jong P.J."/>
            <person name="Hrdy I."/>
            <person name="Horvathova L."/>
            <person name="Zubacova Z."/>
            <person name="Dolezal P."/>
            <person name="Malik S.B."/>
            <person name="Logsdon J.M. Jr."/>
            <person name="Henze K."/>
            <person name="Gupta A."/>
            <person name="Wang C.C."/>
            <person name="Dunne R.L."/>
            <person name="Upcroft J.A."/>
            <person name="Upcroft P."/>
            <person name="White O."/>
            <person name="Salzberg S.L."/>
            <person name="Tang P."/>
            <person name="Chiu C.-H."/>
            <person name="Lee Y.-S."/>
            <person name="Embley T.M."/>
            <person name="Coombs G.H."/>
            <person name="Mottram J.C."/>
            <person name="Tachezy J."/>
            <person name="Fraser-Liggett C.M."/>
            <person name="Johnson P.J."/>
        </authorList>
    </citation>
    <scope>NUCLEOTIDE SEQUENCE [LARGE SCALE GENOMIC DNA]</scope>
    <source>
        <strain evidence="3">G3</strain>
    </source>
</reference>
<organism evidence="3 4">
    <name type="scientific">Trichomonas vaginalis (strain ATCC PRA-98 / G3)</name>
    <dbReference type="NCBI Taxonomy" id="412133"/>
    <lineage>
        <taxon>Eukaryota</taxon>
        <taxon>Metamonada</taxon>
        <taxon>Parabasalia</taxon>
        <taxon>Trichomonadida</taxon>
        <taxon>Trichomonadidae</taxon>
        <taxon>Trichomonas</taxon>
    </lineage>
</organism>
<proteinExistence type="predicted"/>
<protein>
    <submittedName>
        <fullName evidence="3">Uncharacterized protein</fullName>
    </submittedName>
</protein>
<evidence type="ECO:0000256" key="2">
    <source>
        <dbReference type="SAM" id="MobiDB-lite"/>
    </source>
</evidence>
<evidence type="ECO:0000313" key="3">
    <source>
        <dbReference type="EMBL" id="EAY01386.1"/>
    </source>
</evidence>
<name>A2F135_TRIV3</name>
<dbReference type="SMR" id="A2F135"/>
<evidence type="ECO:0000313" key="4">
    <source>
        <dbReference type="Proteomes" id="UP000001542"/>
    </source>
</evidence>
<keyword evidence="4" id="KW-1185">Reference proteome</keyword>
<feature type="coiled-coil region" evidence="1">
    <location>
        <begin position="35"/>
        <end position="119"/>
    </location>
</feature>
<dbReference type="GO" id="GO:0035861">
    <property type="term" value="C:site of double-strand break"/>
    <property type="evidence" value="ECO:0000318"/>
    <property type="project" value="GO_Central"/>
</dbReference>
<dbReference type="PANTHER" id="PTHR23159:SF31">
    <property type="entry name" value="CENTROSOME-ASSOCIATED PROTEIN CEP250 ISOFORM X1"/>
    <property type="match status" value="1"/>
</dbReference>
<feature type="coiled-coil region" evidence="1">
    <location>
        <begin position="333"/>
        <end position="500"/>
    </location>
</feature>
<evidence type="ECO:0000256" key="1">
    <source>
        <dbReference type="SAM" id="Coils"/>
    </source>
</evidence>
<feature type="compositionally biased region" description="Polar residues" evidence="2">
    <location>
        <begin position="179"/>
        <end position="189"/>
    </location>
</feature>
<feature type="coiled-coil region" evidence="1">
    <location>
        <begin position="694"/>
        <end position="913"/>
    </location>
</feature>
<dbReference type="KEGG" id="tva:4759212"/>